<keyword evidence="3" id="KW-1185">Reference proteome</keyword>
<evidence type="ECO:0000313" key="2">
    <source>
        <dbReference type="EMBL" id="MDT8900809.1"/>
    </source>
</evidence>
<dbReference type="RefSeq" id="WP_413779342.1">
    <property type="nucleotide sequence ID" value="NZ_JAUOZS010000001.1"/>
</dbReference>
<dbReference type="EMBL" id="JAUOZS010000001">
    <property type="protein sequence ID" value="MDT8900809.1"/>
    <property type="molecule type" value="Genomic_DNA"/>
</dbReference>
<name>A0ABU3NVG2_9FIRM</name>
<sequence length="108" mass="12288">MSDDILHLLAEQRILAALENGEFDNLPGKGKPLPPENLAFVPSDRRAAYKILRNAGQLPVEMDLKKEITALEQSLADNPPGEQRRLISRKLNEKTTIFNILMEKQRRK</sequence>
<evidence type="ECO:0000259" key="1">
    <source>
        <dbReference type="Pfam" id="PF09350"/>
    </source>
</evidence>
<dbReference type="PANTHER" id="PTHR39158:SF1">
    <property type="entry name" value="DNAJ HOMOLOG SUBFAMILY C MEMBER 28"/>
    <property type="match status" value="1"/>
</dbReference>
<dbReference type="PANTHER" id="PTHR39158">
    <property type="entry name" value="OS08G0560600 PROTEIN"/>
    <property type="match status" value="1"/>
</dbReference>
<proteinExistence type="predicted"/>
<feature type="domain" description="DnaJ homologue subfamily C member 28 conserved" evidence="1">
    <location>
        <begin position="9"/>
        <end position="75"/>
    </location>
</feature>
<comment type="caution">
    <text evidence="2">The sequence shown here is derived from an EMBL/GenBank/DDBJ whole genome shotgun (WGS) entry which is preliminary data.</text>
</comment>
<gene>
    <name evidence="2" type="ORF">Q4T40_06105</name>
</gene>
<dbReference type="Proteomes" id="UP001254848">
    <property type="component" value="Unassembled WGS sequence"/>
</dbReference>
<dbReference type="InterPro" id="IPR018961">
    <property type="entry name" value="DnaJ_homolog_subfam-C_membr-28"/>
</dbReference>
<dbReference type="Pfam" id="PF09350">
    <property type="entry name" value="DJC28_CD"/>
    <property type="match status" value="1"/>
</dbReference>
<reference evidence="2 3" key="1">
    <citation type="submission" date="2023-07" db="EMBL/GenBank/DDBJ databases">
        <title>The novel representative of Negativicutes class, Anaeroselena agilis gen. nov. sp. nov.</title>
        <authorList>
            <person name="Prokofeva M.I."/>
            <person name="Elcheninov A.G."/>
            <person name="Klyukina A."/>
            <person name="Kublanov I.V."/>
            <person name="Frolov E.N."/>
            <person name="Podosokorskaya O.A."/>
        </authorList>
    </citation>
    <scope>NUCLEOTIDE SEQUENCE [LARGE SCALE GENOMIC DNA]</scope>
    <source>
        <strain evidence="2 3">4137-cl</strain>
    </source>
</reference>
<organism evidence="2 3">
    <name type="scientific">Anaeroselena agilis</name>
    <dbReference type="NCBI Taxonomy" id="3063788"/>
    <lineage>
        <taxon>Bacteria</taxon>
        <taxon>Bacillati</taxon>
        <taxon>Bacillota</taxon>
        <taxon>Negativicutes</taxon>
        <taxon>Acetonemataceae</taxon>
        <taxon>Anaeroselena</taxon>
    </lineage>
</organism>
<accession>A0ABU3NVG2</accession>
<dbReference type="InterPro" id="IPR052573">
    <property type="entry name" value="DnaJ_C_subfamily_28"/>
</dbReference>
<protein>
    <submittedName>
        <fullName evidence="2">DUF1992 domain-containing protein</fullName>
    </submittedName>
</protein>
<evidence type="ECO:0000313" key="3">
    <source>
        <dbReference type="Proteomes" id="UP001254848"/>
    </source>
</evidence>